<dbReference type="AlphaFoldDB" id="A0A4Y8NCJ6"/>
<dbReference type="Gene3D" id="3.30.160.390">
    <property type="entry name" value="Integrase, DNA-binding domain"/>
    <property type="match status" value="1"/>
</dbReference>
<dbReference type="EMBL" id="SNVI01000001">
    <property type="protein sequence ID" value="TFE47263.1"/>
    <property type="molecule type" value="Genomic_DNA"/>
</dbReference>
<accession>A0A4Y8NCJ6</accession>
<organism evidence="2 3">
    <name type="scientific">Paraburkholderia dipogonis</name>
    <dbReference type="NCBI Taxonomy" id="1211383"/>
    <lineage>
        <taxon>Bacteria</taxon>
        <taxon>Pseudomonadati</taxon>
        <taxon>Pseudomonadota</taxon>
        <taxon>Betaproteobacteria</taxon>
        <taxon>Burkholderiales</taxon>
        <taxon>Burkholderiaceae</taxon>
        <taxon>Paraburkholderia</taxon>
    </lineage>
</organism>
<gene>
    <name evidence="2" type="ORF">E2553_12130</name>
</gene>
<reference evidence="2 3" key="1">
    <citation type="submission" date="2019-03" db="EMBL/GenBank/DDBJ databases">
        <title>Complete Genome Sequence of Paraburkholderia dipogonis ICMP 19430T, a Nitrogen-fixing Symbiont of the South African Invasive Legume Dipogon lignosus in New Zealand.</title>
        <authorList>
            <person name="De Meyer S.E."/>
        </authorList>
    </citation>
    <scope>NUCLEOTIDE SEQUENCE [LARGE SCALE GENOMIC DNA]</scope>
    <source>
        <strain evidence="2 3">ICMP 19430</strain>
    </source>
</reference>
<feature type="region of interest" description="Disordered" evidence="1">
    <location>
        <begin position="71"/>
        <end position="96"/>
    </location>
</feature>
<protein>
    <submittedName>
        <fullName evidence="2">DUF4102 domain-containing protein</fullName>
    </submittedName>
</protein>
<name>A0A4Y8NCJ6_9BURK</name>
<sequence>MRGFGVKVTPQGSIACYYCYRLTQPNGRHGRKAIGHYPELAPSAAREPAKKRAGVVPEGVYAHTFRRTEANRATSSDRAVMRTPTVNRGVCHPTDL</sequence>
<proteinExistence type="predicted"/>
<comment type="caution">
    <text evidence="2">The sequence shown here is derived from an EMBL/GenBank/DDBJ whole genome shotgun (WGS) entry which is preliminary data.</text>
</comment>
<dbReference type="InterPro" id="IPR038488">
    <property type="entry name" value="Integrase_DNA-bd_sf"/>
</dbReference>
<evidence type="ECO:0000256" key="1">
    <source>
        <dbReference type="SAM" id="MobiDB-lite"/>
    </source>
</evidence>
<dbReference type="Proteomes" id="UP000297385">
    <property type="component" value="Unassembled WGS sequence"/>
</dbReference>
<evidence type="ECO:0000313" key="2">
    <source>
        <dbReference type="EMBL" id="TFE47263.1"/>
    </source>
</evidence>
<evidence type="ECO:0000313" key="3">
    <source>
        <dbReference type="Proteomes" id="UP000297385"/>
    </source>
</evidence>